<sequence>MACFTALDHKPEVALSIDFDRRTGVQSKSWSSVAKKSQVEVSFHALDLIHHIV</sequence>
<dbReference type="EMBL" id="GL348718">
    <property type="protein sequence ID" value="EFH49213.1"/>
    <property type="molecule type" value="Genomic_DNA"/>
</dbReference>
<evidence type="ECO:0000313" key="2">
    <source>
        <dbReference type="EMBL" id="EFH62442.1"/>
    </source>
</evidence>
<evidence type="ECO:0000313" key="1">
    <source>
        <dbReference type="EMBL" id="EFH49213.1"/>
    </source>
</evidence>
<evidence type="ECO:0000313" key="3">
    <source>
        <dbReference type="Proteomes" id="UP000008694"/>
    </source>
</evidence>
<dbReference type="STRING" id="81972.D7L086"/>
<dbReference type="AlphaFoldDB" id="D7L086"/>
<protein>
    <submittedName>
        <fullName evidence="2">Uncharacterized protein</fullName>
    </submittedName>
</protein>
<organism evidence="3">
    <name type="scientific">Arabidopsis lyrata subsp. lyrata</name>
    <name type="common">Lyre-leaved rock-cress</name>
    <dbReference type="NCBI Taxonomy" id="81972"/>
    <lineage>
        <taxon>Eukaryota</taxon>
        <taxon>Viridiplantae</taxon>
        <taxon>Streptophyta</taxon>
        <taxon>Embryophyta</taxon>
        <taxon>Tracheophyta</taxon>
        <taxon>Spermatophyta</taxon>
        <taxon>Magnoliopsida</taxon>
        <taxon>eudicotyledons</taxon>
        <taxon>Gunneridae</taxon>
        <taxon>Pentapetalae</taxon>
        <taxon>rosids</taxon>
        <taxon>malvids</taxon>
        <taxon>Brassicales</taxon>
        <taxon>Brassicaceae</taxon>
        <taxon>Camelineae</taxon>
        <taxon>Arabidopsis</taxon>
    </lineage>
</organism>
<proteinExistence type="predicted"/>
<reference evidence="2" key="2">
    <citation type="submission" date="2010-06" db="EMBL/GenBank/DDBJ databases">
        <title>The basis of rapid genome size change in Arabidopsis.</title>
        <authorList>
            <consortium name="US DOE Joint Genome Institute (JGI-PGF)"/>
            <person name="Bakker E."/>
            <person name="Bergelson J."/>
            <person name="Cheng J.Fang."/>
            <person name="Clark R.M."/>
            <person name="Fawcett J."/>
            <person name="Gaut B."/>
            <person name="Grigoriev I."/>
            <person name="Gundlach H."/>
            <person name="Guo Y."/>
            <person name="Haberer G."/>
            <person name="Hollister J."/>
            <person name="Hu T.T."/>
            <person name="Mayer K.F.X."/>
            <person name="Nasrallah J."/>
            <person name="Nordborg M."/>
            <person name="Otillar R."/>
            <person name="Pattyn P."/>
            <person name="Schmutz J."/>
            <person name="Spannagl M."/>
            <person name="van de Peer Y."/>
            <person name="Wang X."/>
            <person name="Weigel D."/>
            <person name="Yang L."/>
        </authorList>
    </citation>
    <scope>NUCLEOTIDE SEQUENCE</scope>
</reference>
<dbReference type="Gramene" id="scaffold_604262.1">
    <property type="protein sequence ID" value="scaffold_604262.1"/>
    <property type="gene ID" value="scaffold_604262.1"/>
</dbReference>
<dbReference type="EMBL" id="GL348715">
    <property type="protein sequence ID" value="EFH62442.1"/>
    <property type="molecule type" value="Genomic_DNA"/>
</dbReference>
<accession>D7L086</accession>
<reference evidence="3" key="3">
    <citation type="journal article" date="2011" name="Nat. Genet.">
        <title>The Arabidopsis lyrata genome sequence and the basis of rapid genome size change.</title>
        <authorList>
            <person name="Hu T.T."/>
            <person name="Pattyn P."/>
            <person name="Bakker E.G."/>
            <person name="Cao J."/>
            <person name="Cheng J.-F."/>
            <person name="Clark R.M."/>
            <person name="Fahlgren N."/>
            <person name="Fawcett J.A."/>
            <person name="Grimwood J."/>
            <person name="Gundlach H."/>
            <person name="Haberer G."/>
            <person name="Hollister J.D."/>
            <person name="Ossowski S."/>
            <person name="Ottilar R.P."/>
            <person name="Salamov A.A."/>
            <person name="Schneeberger K."/>
            <person name="Spannagl M."/>
            <person name="Wang X."/>
            <person name="Yang L."/>
            <person name="Nasrallah M.E."/>
            <person name="Bergelson J."/>
            <person name="Carrington J.C."/>
            <person name="Gaut B.S."/>
            <person name="Schmutz J."/>
            <person name="Mayer K.F.X."/>
            <person name="Van de Peer Y."/>
            <person name="Grigoriev I.V."/>
            <person name="Nordborg M."/>
            <person name="Weigel D."/>
            <person name="Guo Y.-L."/>
        </authorList>
    </citation>
    <scope>NUCLEOTIDE SEQUENCE [LARGE SCALE GENOMIC DNA]</scope>
    <source>
        <strain evidence="3">cv. MN47</strain>
    </source>
</reference>
<keyword evidence="3" id="KW-1185">Reference proteome</keyword>
<dbReference type="HOGENOM" id="CLU_3071422_0_0_1"/>
<dbReference type="eggNOG" id="KOG1691">
    <property type="taxonomic scope" value="Eukaryota"/>
</dbReference>
<dbReference type="Proteomes" id="UP000008694">
    <property type="component" value="Unassembled WGS sequence"/>
</dbReference>
<gene>
    <name evidence="2" type="ORF">ARALYDRAFT_900243</name>
    <name evidence="1" type="ORF">ARALYDRAFT_912205</name>
</gene>
<name>D7L086_ARALL</name>
<reference evidence="2" key="1">
    <citation type="submission" date="2009-11" db="EMBL/GenBank/DDBJ databases">
        <authorList>
            <consortium name="US DOE Joint Genome Institute (JGI-PGF)"/>
            <person name="Ottilar R."/>
            <person name="Schmutz J."/>
            <person name="Salamov A."/>
            <person name="Cheng J.F."/>
            <person name="Lucas S."/>
            <person name="Pitluck S."/>
            <person name="Gundlach H."/>
            <person name="Guo Y."/>
            <person name="Haberer G."/>
            <person name="Nasrallah J."/>
            <person name="Mayer K.F.X."/>
            <person name="van de Peer Y."/>
            <person name="Weigel D."/>
            <person name="Grigoriev I.V."/>
        </authorList>
    </citation>
    <scope>NUCLEOTIDE SEQUENCE</scope>
</reference>
<dbReference type="Gramene" id="scaffold_304213.1">
    <property type="protein sequence ID" value="scaffold_304213.1"/>
    <property type="gene ID" value="scaffold_304213.1"/>
</dbReference>